<dbReference type="InterPro" id="IPR051461">
    <property type="entry name" value="UPF0750_membrane"/>
</dbReference>
<evidence type="ECO:0000256" key="6">
    <source>
        <dbReference type="SAM" id="Phobius"/>
    </source>
</evidence>
<dbReference type="Pfam" id="PF02588">
    <property type="entry name" value="YitT_membrane"/>
    <property type="match status" value="1"/>
</dbReference>
<dbReference type="RefSeq" id="WP_307152723.1">
    <property type="nucleotide sequence ID" value="NZ_JAUSUK010000001.1"/>
</dbReference>
<dbReference type="PANTHER" id="PTHR33545:SF5">
    <property type="entry name" value="UPF0750 MEMBRANE PROTEIN YITT"/>
    <property type="match status" value="1"/>
</dbReference>
<comment type="subcellular location">
    <subcellularLocation>
        <location evidence="1">Cell membrane</location>
        <topology evidence="1">Multi-pass membrane protein</topology>
    </subcellularLocation>
</comment>
<evidence type="ECO:0000256" key="3">
    <source>
        <dbReference type="ARBA" id="ARBA00022692"/>
    </source>
</evidence>
<proteinExistence type="predicted"/>
<dbReference type="Proteomes" id="UP001230253">
    <property type="component" value="Unassembled WGS sequence"/>
</dbReference>
<dbReference type="PANTHER" id="PTHR33545">
    <property type="entry name" value="UPF0750 MEMBRANE PROTEIN YITT-RELATED"/>
    <property type="match status" value="1"/>
</dbReference>
<evidence type="ECO:0000313" key="8">
    <source>
        <dbReference type="Proteomes" id="UP001230253"/>
    </source>
</evidence>
<feature type="transmembrane region" description="Helical" evidence="6">
    <location>
        <begin position="45"/>
        <end position="65"/>
    </location>
</feature>
<accession>A0ABU0C1Q8</accession>
<name>A0ABU0C1Q8_9BRAD</name>
<keyword evidence="3 6" id="KW-0812">Transmembrane</keyword>
<feature type="transmembrane region" description="Helical" evidence="6">
    <location>
        <begin position="149"/>
        <end position="171"/>
    </location>
</feature>
<gene>
    <name evidence="7" type="ORF">J2R99_000279</name>
</gene>
<feature type="transmembrane region" description="Helical" evidence="6">
    <location>
        <begin position="77"/>
        <end position="98"/>
    </location>
</feature>
<dbReference type="InterPro" id="IPR003740">
    <property type="entry name" value="YitT"/>
</dbReference>
<evidence type="ECO:0000256" key="1">
    <source>
        <dbReference type="ARBA" id="ARBA00004651"/>
    </source>
</evidence>
<reference evidence="7 8" key="1">
    <citation type="submission" date="2023-07" db="EMBL/GenBank/DDBJ databases">
        <title>Genomic Encyclopedia of Type Strains, Phase IV (KMG-IV): sequencing the most valuable type-strain genomes for metagenomic binning, comparative biology and taxonomic classification.</title>
        <authorList>
            <person name="Goeker M."/>
        </authorList>
    </citation>
    <scope>NUCLEOTIDE SEQUENCE [LARGE SCALE GENOMIC DNA]</scope>
    <source>
        <strain evidence="7 8">DSM 11549</strain>
    </source>
</reference>
<sequence length="204" mass="21832">MTDQPPAHKHRLYEDALALLIGTLLVALGLSIYSTATLLTGSTAGISLLIQYATGIPFPIVFFVVNLPFYALAVGRMGWRFTIATFIAVGLVSLFARLTPQWIAIGEINSLYASIMGGILIGTGLLALFRHRAGLGGVNILSVYLQDNYGLRAGYVQLAIDATIMIVALFVVDADRVLLSLLGAAVLNFILAINHRPGRYVGVS</sequence>
<keyword evidence="2" id="KW-1003">Cell membrane</keyword>
<evidence type="ECO:0000256" key="4">
    <source>
        <dbReference type="ARBA" id="ARBA00022989"/>
    </source>
</evidence>
<feature type="transmembrane region" description="Helical" evidence="6">
    <location>
        <begin position="110"/>
        <end position="129"/>
    </location>
</feature>
<keyword evidence="4 6" id="KW-1133">Transmembrane helix</keyword>
<evidence type="ECO:0000256" key="5">
    <source>
        <dbReference type="ARBA" id="ARBA00023136"/>
    </source>
</evidence>
<organism evidence="7 8">
    <name type="scientific">Rhodopseudomonas julia</name>
    <dbReference type="NCBI Taxonomy" id="200617"/>
    <lineage>
        <taxon>Bacteria</taxon>
        <taxon>Pseudomonadati</taxon>
        <taxon>Pseudomonadota</taxon>
        <taxon>Alphaproteobacteria</taxon>
        <taxon>Hyphomicrobiales</taxon>
        <taxon>Nitrobacteraceae</taxon>
        <taxon>Rhodopseudomonas</taxon>
    </lineage>
</organism>
<dbReference type="EMBL" id="JAUSUK010000001">
    <property type="protein sequence ID" value="MDQ0324430.1"/>
    <property type="molecule type" value="Genomic_DNA"/>
</dbReference>
<keyword evidence="5 6" id="KW-0472">Membrane</keyword>
<evidence type="ECO:0000313" key="7">
    <source>
        <dbReference type="EMBL" id="MDQ0324430.1"/>
    </source>
</evidence>
<comment type="caution">
    <text evidence="7">The sequence shown here is derived from an EMBL/GenBank/DDBJ whole genome shotgun (WGS) entry which is preliminary data.</text>
</comment>
<keyword evidence="8" id="KW-1185">Reference proteome</keyword>
<protein>
    <submittedName>
        <fullName evidence="7">Uncharacterized membrane-anchored protein YitT (DUF2179 family)</fullName>
    </submittedName>
</protein>
<feature type="transmembrane region" description="Helical" evidence="6">
    <location>
        <begin position="177"/>
        <end position="194"/>
    </location>
</feature>
<feature type="transmembrane region" description="Helical" evidence="6">
    <location>
        <begin position="12"/>
        <end position="33"/>
    </location>
</feature>
<evidence type="ECO:0000256" key="2">
    <source>
        <dbReference type="ARBA" id="ARBA00022475"/>
    </source>
</evidence>